<dbReference type="EMBL" id="CP063405">
    <property type="protein sequence ID" value="QSZ29041.1"/>
    <property type="molecule type" value="Genomic_DNA"/>
</dbReference>
<gene>
    <name evidence="1" type="ORF">DSL72_003551</name>
</gene>
<evidence type="ECO:0000313" key="1">
    <source>
        <dbReference type="EMBL" id="QSZ29041.1"/>
    </source>
</evidence>
<evidence type="ECO:0000313" key="2">
    <source>
        <dbReference type="Proteomes" id="UP000672032"/>
    </source>
</evidence>
<accession>A0A8A3P2M4</accession>
<sequence length="153" mass="16593">MAAGIGTGILGSHLLERTALTSSRTNLAEAISVNGGSQEQFAICFCICSVSLVGSRDVFTPDPRSGLSPAWHGGLHLYIHNVVVSRGWAVDADEATHCPKNLKWYNVYESRGDEEAVARYRMLDGRGGWIRCGLFTGLCELEQVERDYDGGDG</sequence>
<organism evidence="1 2">
    <name type="scientific">Monilinia vaccinii-corymbosi</name>
    <dbReference type="NCBI Taxonomy" id="61207"/>
    <lineage>
        <taxon>Eukaryota</taxon>
        <taxon>Fungi</taxon>
        <taxon>Dikarya</taxon>
        <taxon>Ascomycota</taxon>
        <taxon>Pezizomycotina</taxon>
        <taxon>Leotiomycetes</taxon>
        <taxon>Helotiales</taxon>
        <taxon>Sclerotiniaceae</taxon>
        <taxon>Monilinia</taxon>
    </lineage>
</organism>
<reference evidence="1" key="1">
    <citation type="submission" date="2020-10" db="EMBL/GenBank/DDBJ databases">
        <title>Genome Sequence of Monilinia vaccinii-corymbosi Sheds Light on Mummy Berry Disease Infection of Blueberry and Mating Type.</title>
        <authorList>
            <person name="Yow A.G."/>
            <person name="Zhang Y."/>
            <person name="Bansal K."/>
            <person name="Eacker S.M."/>
            <person name="Sullivan S."/>
            <person name="Liachko I."/>
            <person name="Cubeta M.A."/>
            <person name="Rollins J.A."/>
            <person name="Ashrafi H."/>
        </authorList>
    </citation>
    <scope>NUCLEOTIDE SEQUENCE</scope>
    <source>
        <strain evidence="1">RL-1</strain>
    </source>
</reference>
<name>A0A8A3P2M4_9HELO</name>
<protein>
    <submittedName>
        <fullName evidence="1">Uncharacterized protein</fullName>
    </submittedName>
</protein>
<dbReference type="Proteomes" id="UP000672032">
    <property type="component" value="Chromosome 1"/>
</dbReference>
<proteinExistence type="predicted"/>
<dbReference type="AlphaFoldDB" id="A0A8A3P2M4"/>
<dbReference type="OrthoDB" id="9983560at2759"/>
<keyword evidence="2" id="KW-1185">Reference proteome</keyword>